<feature type="transmembrane region" description="Helical" evidence="2">
    <location>
        <begin position="345"/>
        <end position="369"/>
    </location>
</feature>
<feature type="transmembrane region" description="Helical" evidence="2">
    <location>
        <begin position="113"/>
        <end position="132"/>
    </location>
</feature>
<keyword evidence="4" id="KW-1185">Reference proteome</keyword>
<evidence type="ECO:0000256" key="2">
    <source>
        <dbReference type="SAM" id="Phobius"/>
    </source>
</evidence>
<gene>
    <name evidence="3" type="ORF">BM477_05625</name>
</gene>
<evidence type="ECO:0000256" key="1">
    <source>
        <dbReference type="SAM" id="MobiDB-lite"/>
    </source>
</evidence>
<dbReference type="STRING" id="156892.BM477_05625"/>
<keyword evidence="2" id="KW-0812">Transmembrane</keyword>
<protein>
    <submittedName>
        <fullName evidence="3">Uncharacterized protein</fullName>
    </submittedName>
</protein>
<dbReference type="RefSeq" id="WP_075361706.1">
    <property type="nucleotide sequence ID" value="NZ_MPDM01000005.1"/>
</dbReference>
<organism evidence="3 4">
    <name type="scientific">Boudabousia marimammalium</name>
    <dbReference type="NCBI Taxonomy" id="156892"/>
    <lineage>
        <taxon>Bacteria</taxon>
        <taxon>Bacillati</taxon>
        <taxon>Actinomycetota</taxon>
        <taxon>Actinomycetes</taxon>
        <taxon>Actinomycetales</taxon>
        <taxon>Actinomycetaceae</taxon>
        <taxon>Boudabousia</taxon>
    </lineage>
</organism>
<feature type="transmembrane region" description="Helical" evidence="2">
    <location>
        <begin position="138"/>
        <end position="158"/>
    </location>
</feature>
<keyword evidence="2" id="KW-1133">Transmembrane helix</keyword>
<feature type="compositionally biased region" description="Polar residues" evidence="1">
    <location>
        <begin position="1"/>
        <end position="11"/>
    </location>
</feature>
<feature type="transmembrane region" description="Helical" evidence="2">
    <location>
        <begin position="195"/>
        <end position="213"/>
    </location>
</feature>
<sequence>MAQEPEQTGSKMSDRSVAETPQPETVHPLDKSVQYRRQRPATGEIGVYLEHEANARSWVKIPTAAWLTVIASSLLALFVILGVFLHRDILTVVALAAAALVSVGLPRTVGAPAARCSSAVALVFSLTSVITVRILDDLYIAGIICALSVVGAFLAEMMRKDGRTRLVDSISATVLTTVAATCAVALVGLAPQSSWQLALMGAAICVALSALTFQIMRLFWPDASDAAEALRTYEVDTARWVPNTWSLEGSDEYTAVQAVTYYWMLTETARTFAVIITGVIGALAAGLMYAADLLTGQTLGVMVRISDILGITAIGPILIGLGAGLLSGAVVQLGNRIVRPTNPRVSLWGAIAWGVLPAICMALPTYALVRLSGA</sequence>
<name>A0A1Q5PMB6_9ACTO</name>
<dbReference type="AlphaFoldDB" id="A0A1Q5PMB6"/>
<feature type="transmembrane region" description="Helical" evidence="2">
    <location>
        <begin position="272"/>
        <end position="291"/>
    </location>
</feature>
<feature type="transmembrane region" description="Helical" evidence="2">
    <location>
        <begin position="64"/>
        <end position="83"/>
    </location>
</feature>
<keyword evidence="2" id="KW-0472">Membrane</keyword>
<feature type="transmembrane region" description="Helical" evidence="2">
    <location>
        <begin position="89"/>
        <end position="106"/>
    </location>
</feature>
<reference evidence="4" key="1">
    <citation type="submission" date="2016-11" db="EMBL/GenBank/DDBJ databases">
        <title>Actinomyces gypaetusis sp. nov. isolated from Gypaetus barbatus in Qinghai Tibet Plateau China.</title>
        <authorList>
            <person name="Meng X."/>
        </authorList>
    </citation>
    <scope>NUCLEOTIDE SEQUENCE [LARGE SCALE GENOMIC DNA]</scope>
    <source>
        <strain evidence="4">DSM 15383</strain>
    </source>
</reference>
<dbReference type="Proteomes" id="UP000186465">
    <property type="component" value="Unassembled WGS sequence"/>
</dbReference>
<evidence type="ECO:0000313" key="3">
    <source>
        <dbReference type="EMBL" id="OKL48677.1"/>
    </source>
</evidence>
<comment type="caution">
    <text evidence="3">The sequence shown here is derived from an EMBL/GenBank/DDBJ whole genome shotgun (WGS) entry which is preliminary data.</text>
</comment>
<proteinExistence type="predicted"/>
<feature type="transmembrane region" description="Helical" evidence="2">
    <location>
        <begin position="311"/>
        <end position="333"/>
    </location>
</feature>
<dbReference type="OrthoDB" id="3250762at2"/>
<feature type="region of interest" description="Disordered" evidence="1">
    <location>
        <begin position="1"/>
        <end position="33"/>
    </location>
</feature>
<evidence type="ECO:0000313" key="4">
    <source>
        <dbReference type="Proteomes" id="UP000186465"/>
    </source>
</evidence>
<feature type="transmembrane region" description="Helical" evidence="2">
    <location>
        <begin position="170"/>
        <end position="189"/>
    </location>
</feature>
<accession>A0A1Q5PMB6</accession>
<dbReference type="EMBL" id="MPDM01000005">
    <property type="protein sequence ID" value="OKL48677.1"/>
    <property type="molecule type" value="Genomic_DNA"/>
</dbReference>